<name>A0AAN6ER84_EXODE</name>
<dbReference type="Pfam" id="PF12783">
    <property type="entry name" value="Sec7-like_HUS"/>
    <property type="match status" value="1"/>
</dbReference>
<evidence type="ECO:0000256" key="1">
    <source>
        <dbReference type="ARBA" id="ARBA00022448"/>
    </source>
</evidence>
<dbReference type="InterPro" id="IPR016024">
    <property type="entry name" value="ARM-type_fold"/>
</dbReference>
<feature type="region of interest" description="Disordered" evidence="3">
    <location>
        <begin position="174"/>
        <end position="199"/>
    </location>
</feature>
<proteinExistence type="predicted"/>
<feature type="compositionally biased region" description="Basic and acidic residues" evidence="3">
    <location>
        <begin position="482"/>
        <end position="499"/>
    </location>
</feature>
<evidence type="ECO:0000313" key="7">
    <source>
        <dbReference type="Proteomes" id="UP001161757"/>
    </source>
</evidence>
<protein>
    <submittedName>
        <fullName evidence="6">Endocytosis and vacuole integrity protein</fullName>
    </submittedName>
</protein>
<keyword evidence="2" id="KW-0653">Protein transport</keyword>
<dbReference type="EMBL" id="JAJGCB010000011">
    <property type="protein sequence ID" value="KAJ8990155.1"/>
    <property type="molecule type" value="Genomic_DNA"/>
</dbReference>
<gene>
    <name evidence="6" type="primary">MON2</name>
    <name evidence="6" type="ORF">HRR80_005645</name>
</gene>
<feature type="region of interest" description="Disordered" evidence="3">
    <location>
        <begin position="765"/>
        <end position="787"/>
    </location>
</feature>
<organism evidence="6 7">
    <name type="scientific">Exophiala dermatitidis</name>
    <name type="common">Black yeast-like fungus</name>
    <name type="synonym">Wangiella dermatitidis</name>
    <dbReference type="NCBI Taxonomy" id="5970"/>
    <lineage>
        <taxon>Eukaryota</taxon>
        <taxon>Fungi</taxon>
        <taxon>Dikarya</taxon>
        <taxon>Ascomycota</taxon>
        <taxon>Pezizomycotina</taxon>
        <taxon>Eurotiomycetes</taxon>
        <taxon>Chaetothyriomycetidae</taxon>
        <taxon>Chaetothyriales</taxon>
        <taxon>Herpotrichiellaceae</taxon>
        <taxon>Exophiala</taxon>
    </lineage>
</organism>
<dbReference type="InterPro" id="IPR032691">
    <property type="entry name" value="Mon2/Sec7/BIG1-like_HUS"/>
</dbReference>
<keyword evidence="1" id="KW-0813">Transport</keyword>
<dbReference type="InterPro" id="IPR032629">
    <property type="entry name" value="DCB_dom"/>
</dbReference>
<comment type="caution">
    <text evidence="6">The sequence shown here is derived from an EMBL/GenBank/DDBJ whole genome shotgun (WGS) entry which is preliminary data.</text>
</comment>
<feature type="domain" description="Mon2/Sec7/BIG1-like HUS" evidence="4">
    <location>
        <begin position="199"/>
        <end position="351"/>
    </location>
</feature>
<reference evidence="6" key="1">
    <citation type="submission" date="2023-01" db="EMBL/GenBank/DDBJ databases">
        <title>Exophiala dermititidis isolated from Cystic Fibrosis Patient.</title>
        <authorList>
            <person name="Kurbessoian T."/>
            <person name="Crocker A."/>
            <person name="Murante D."/>
            <person name="Hogan D.A."/>
            <person name="Stajich J.E."/>
        </authorList>
    </citation>
    <scope>NUCLEOTIDE SEQUENCE</scope>
    <source>
        <strain evidence="6">Ex8</strain>
    </source>
</reference>
<dbReference type="GO" id="GO:0005794">
    <property type="term" value="C:Golgi apparatus"/>
    <property type="evidence" value="ECO:0007669"/>
    <property type="project" value="UniProtKB-ARBA"/>
</dbReference>
<feature type="region of interest" description="Disordered" evidence="3">
    <location>
        <begin position="472"/>
        <end position="511"/>
    </location>
</feature>
<dbReference type="Pfam" id="PF16213">
    <property type="entry name" value="DCB"/>
    <property type="match status" value="1"/>
</dbReference>
<evidence type="ECO:0000256" key="2">
    <source>
        <dbReference type="ARBA" id="ARBA00022927"/>
    </source>
</evidence>
<evidence type="ECO:0000259" key="5">
    <source>
        <dbReference type="Pfam" id="PF16213"/>
    </source>
</evidence>
<feature type="region of interest" description="Disordered" evidence="3">
    <location>
        <begin position="618"/>
        <end position="640"/>
    </location>
</feature>
<accession>A0AAN6ER84</accession>
<evidence type="ECO:0000256" key="3">
    <source>
        <dbReference type="SAM" id="MobiDB-lite"/>
    </source>
</evidence>
<feature type="region of interest" description="Disordered" evidence="3">
    <location>
        <begin position="1696"/>
        <end position="1718"/>
    </location>
</feature>
<sequence>MTHAFLQSELTSLISDSKRRHHDVRTAAERSLADLKAITVTSEIQLAGDLLRRPQFIDSFVLACKSKNVKLASIGTICLQRLTASSAVARAKLPDVLDAFREGVAAGYEPQLKILQTLPSLFQFYASDLHGDLLARTLEICAVLQSSKTAIVSNTAAATFEQLVSTVFEQADKNEDRLRTTEGQAEDAEPSEAAEPTSTHDADRLFYDLCLLIDQQQPEFLAIEGIPPGFLLETLQSLLSNYRSFLVSHASKHPDHWEHLVDGLSQILVRKDSFGVVVRAWSILALLFQGYAEPLKGALTRMIPILLSTLEKDGNPPWKRALCLEFFRKLCTNFGILANVFELFDNNNEQGKLVGPMLSSFVRIAAEDPSLIGLGRQSTVPIQRANDINDEDVASIEAQGLGGAITSVSARELNSTGISMEWSVLETSLMDQADKQSPPAIPSTYIHALVLGCISSFCDGLSKFVMPLSVPGRAAQPQPQEAAHRDSSSRRSTEDDPPRKSTRSATSAQKYQRLINPLTTEDHPQLPQIRSCANMVEACWPAALAISSTFLNAALDSEFYHILVRSVQKLAQVSGVLELPTPRDALLTTLAKASIPANASNVITAYQNSTAARTIDVEPESPQESIKSPGEPPQTPTFQTTSSSLNVRHLLCLRALLNLGIALGPTLEQASWFILIETMQTVEALISIPTTLTSSASSTQLGGTRSGLSAGDGQTTLTNEISAVQAATKRMLESTRGYTSDAFAVTIKALFRLVGQVASGENKSPIVQAPGPAATLSPKTPVSGRQGHRISRSVSGLWSKSKSLDLETDFVLGKISELARINIHRFVSDSETSCSWELIGSRLLEMIRDVDVGGSHRVYAANVLDQICVETVKYLDEPKFEVDQADAVQSRCLQALFDQVEFLYESQDDKPGNIELEIHQKALEALESIVSHAGETLGNNWFMVFRILSTTFFHKRGEESTSTSASSQSETREESAQILRASFRSVQSIPPEFLSLLSPSFRSVQLITSDFLTVLGPKSLISLAGLLRMFGSQDYDLNIALTSTTLLWSLASQVLTGIEQKGLEIVPSLDIVFQSPELRNDSSTLSILWSAILIQLVQLSQDVRPDVRNAAIKILLKFFEGSSESLDPQGWSEALAAGPLRVLQSIAELASRNEAEPEWLASGVQLTEGIVHLLNENLTMITKHQDFGNTWQHIVEVFKDLLDTASLTAFSVVFSNLSKLLSSLAAIGKGDSEVLLPVLRLWATYHPDDVKHSFEASARPDEEKPSQSAVTAHLHLLVEANKVNPDVVMKFEFNGRGMAAILMGTTERAVVYCSHPPYTSDIKNLSPEQEEACGCLTILKTILSNSIADYAQFLLRLLNLTLGIQNGCVVHHPRRSAMTKSTQKPSFIAFASACLDRLRALVLEHATNDKFTQVLMVKESLHVLAAIIGTKYTNIPTNPQAPLWRNATVTAVATLEALRTHVKSSGDSDTAARDLDRLSSLGDEVIAIVSSVLGSGGLSNHPDKHTTETLREDEVFDMEHFQLAHNAVVTVFQHDKIAAHVCTQYAITLFQASLLAEPWLGDLSDDLVNEPLKGLTEVRSGSVRRPVFVPRRRICYSSLDALFDLMRLPPQQAGKDGDNDNTKVLASSDRRRLAFAACPYLCLRTVHPLKVFLADQRLRGLSPPPVPQQAELQTVLSKYVELRSDNDAFEKLAALDQEQSQGQGQRHARHPSSTSGQLADGKAHLRVLYPFLLRVERFWRELPRLKGEGAWQAQEFGKGIEESLERWHTTLAEGWGFE</sequence>
<feature type="domain" description="Mon2/Sec7/BIG1-like dimerisation and cyclophilin-binding" evidence="5">
    <location>
        <begin position="5"/>
        <end position="171"/>
    </location>
</feature>
<evidence type="ECO:0000259" key="4">
    <source>
        <dbReference type="Pfam" id="PF12783"/>
    </source>
</evidence>
<evidence type="ECO:0000313" key="6">
    <source>
        <dbReference type="EMBL" id="KAJ8990155.1"/>
    </source>
</evidence>
<dbReference type="Proteomes" id="UP001161757">
    <property type="component" value="Unassembled WGS sequence"/>
</dbReference>
<dbReference type="SUPFAM" id="SSF48371">
    <property type="entry name" value="ARM repeat"/>
    <property type="match status" value="1"/>
</dbReference>
<dbReference type="GO" id="GO:0015031">
    <property type="term" value="P:protein transport"/>
    <property type="evidence" value="ECO:0007669"/>
    <property type="project" value="UniProtKB-KW"/>
</dbReference>